<protein>
    <submittedName>
        <fullName evidence="3">Uncharacterized protein LOC100898004</fullName>
    </submittedName>
</protein>
<dbReference type="Proteomes" id="UP000694867">
    <property type="component" value="Unplaced"/>
</dbReference>
<sequence length="296" mass="32826">MTVARLCRGRNLAVVLGANLLFFGLLLAFQGVRVDVDGSQANAFQPQDSQSAIYKLPKTSASLMRAKYYKLSEEKFCNFMNSEPSRSLMYKKCVCSSGFYGADCGIPRFIWSQLLLNGTKEMTLKRLHEPRRIIEFKFSSVTEPSSVVRNVTVCNNATMVNASLEAFRREVPDLQVYTGPVQANFSCANPKIAAFSCPSLLCCWNRFWMLASELSFTDLVVVDIGGESTAVGSTLPGDLLEFFKFYQGFPEVLMIRRGPSVSVVASFNSIAVECNFDIKCIASCESSKFQVISLDL</sequence>
<name>A0AAJ7L6S6_9ACAR</name>
<evidence type="ECO:0000313" key="2">
    <source>
        <dbReference type="Proteomes" id="UP000694867"/>
    </source>
</evidence>
<evidence type="ECO:0000256" key="1">
    <source>
        <dbReference type="SAM" id="Phobius"/>
    </source>
</evidence>
<proteinExistence type="predicted"/>
<organism evidence="2 3">
    <name type="scientific">Galendromus occidentalis</name>
    <name type="common">western predatory mite</name>
    <dbReference type="NCBI Taxonomy" id="34638"/>
    <lineage>
        <taxon>Eukaryota</taxon>
        <taxon>Metazoa</taxon>
        <taxon>Ecdysozoa</taxon>
        <taxon>Arthropoda</taxon>
        <taxon>Chelicerata</taxon>
        <taxon>Arachnida</taxon>
        <taxon>Acari</taxon>
        <taxon>Parasitiformes</taxon>
        <taxon>Mesostigmata</taxon>
        <taxon>Gamasina</taxon>
        <taxon>Phytoseioidea</taxon>
        <taxon>Phytoseiidae</taxon>
        <taxon>Typhlodrominae</taxon>
        <taxon>Galendromus</taxon>
    </lineage>
</organism>
<gene>
    <name evidence="3" type="primary">LOC100898004</name>
</gene>
<keyword evidence="1" id="KW-0472">Membrane</keyword>
<dbReference type="GeneID" id="100898004"/>
<dbReference type="RefSeq" id="XP_018495645.1">
    <property type="nucleotide sequence ID" value="XM_018640129.1"/>
</dbReference>
<keyword evidence="1" id="KW-0812">Transmembrane</keyword>
<dbReference type="AlphaFoldDB" id="A0AAJ7L6S6"/>
<reference evidence="3" key="1">
    <citation type="submission" date="2025-08" db="UniProtKB">
        <authorList>
            <consortium name="RefSeq"/>
        </authorList>
    </citation>
    <scope>IDENTIFICATION</scope>
</reference>
<keyword evidence="1" id="KW-1133">Transmembrane helix</keyword>
<feature type="transmembrane region" description="Helical" evidence="1">
    <location>
        <begin position="12"/>
        <end position="32"/>
    </location>
</feature>
<evidence type="ECO:0000313" key="3">
    <source>
        <dbReference type="RefSeq" id="XP_018495645.1"/>
    </source>
</evidence>
<keyword evidence="2" id="KW-1185">Reference proteome</keyword>
<accession>A0AAJ7L6S6</accession>
<dbReference type="KEGG" id="goe:100898004"/>